<keyword evidence="4" id="KW-1185">Reference proteome</keyword>
<proteinExistence type="predicted"/>
<dbReference type="InterPro" id="IPR030970">
    <property type="entry name" value="ABC_MlaD"/>
</dbReference>
<keyword evidence="1" id="KW-0812">Transmembrane</keyword>
<evidence type="ECO:0000313" key="3">
    <source>
        <dbReference type="EMBL" id="GGO68967.1"/>
    </source>
</evidence>
<protein>
    <submittedName>
        <fullName evidence="3">Outer membrane lipid asymmetry maintenance protein MlaD</fullName>
    </submittedName>
</protein>
<dbReference type="Proteomes" id="UP000606935">
    <property type="component" value="Unassembled WGS sequence"/>
</dbReference>
<dbReference type="AlphaFoldDB" id="A0A917YZR7"/>
<comment type="caution">
    <text evidence="3">The sequence shown here is derived from an EMBL/GenBank/DDBJ whole genome shotgun (WGS) entry which is preliminary data.</text>
</comment>
<dbReference type="EMBL" id="BMLS01000002">
    <property type="protein sequence ID" value="GGO68967.1"/>
    <property type="molecule type" value="Genomic_DNA"/>
</dbReference>
<name>A0A917YZR7_9ALTE</name>
<feature type="transmembrane region" description="Helical" evidence="1">
    <location>
        <begin position="6"/>
        <end position="26"/>
    </location>
</feature>
<dbReference type="InterPro" id="IPR003399">
    <property type="entry name" value="Mce/MlaD"/>
</dbReference>
<sequence length="155" mass="16509">MNSRKVEVLVGMFVALAAAALIMLALKVADRGISGNGETYVLKAKFDNIGGLKVRSPIKVGGVVVGRVGSISLDEDDFSPVVTLVIGKEFDKFPSTSSVSILTSGLLGEQYIGLQPGFMLEDDDILKPGQFIEDTKSALVLEDLIGQFLFSRGND</sequence>
<dbReference type="NCBIfam" id="TIGR04430">
    <property type="entry name" value="OM_asym_MlaD"/>
    <property type="match status" value="1"/>
</dbReference>
<reference evidence="3" key="1">
    <citation type="journal article" date="2014" name="Int. J. Syst. Evol. Microbiol.">
        <title>Complete genome sequence of Corynebacterium casei LMG S-19264T (=DSM 44701T), isolated from a smear-ripened cheese.</title>
        <authorList>
            <consortium name="US DOE Joint Genome Institute (JGI-PGF)"/>
            <person name="Walter F."/>
            <person name="Albersmeier A."/>
            <person name="Kalinowski J."/>
            <person name="Ruckert C."/>
        </authorList>
    </citation>
    <scope>NUCLEOTIDE SEQUENCE</scope>
    <source>
        <strain evidence="3">CGMCC 1.7086</strain>
    </source>
</reference>
<dbReference type="GO" id="GO:0005548">
    <property type="term" value="F:phospholipid transporter activity"/>
    <property type="evidence" value="ECO:0007669"/>
    <property type="project" value="TreeGrafter"/>
</dbReference>
<keyword evidence="1" id="KW-1133">Transmembrane helix</keyword>
<dbReference type="RefSeq" id="WP_188693759.1">
    <property type="nucleotide sequence ID" value="NZ_BMLS01000002.1"/>
</dbReference>
<evidence type="ECO:0000259" key="2">
    <source>
        <dbReference type="Pfam" id="PF02470"/>
    </source>
</evidence>
<gene>
    <name evidence="3" type="primary">yrbD</name>
    <name evidence="3" type="ORF">GCM10010982_19140</name>
</gene>
<evidence type="ECO:0000313" key="4">
    <source>
        <dbReference type="Proteomes" id="UP000606935"/>
    </source>
</evidence>
<dbReference type="PANTHER" id="PTHR33371:SF4">
    <property type="entry name" value="INTERMEMBRANE PHOSPHOLIPID TRANSPORT SYSTEM BINDING PROTEIN MLAD"/>
    <property type="match status" value="1"/>
</dbReference>
<organism evidence="3 4">
    <name type="scientific">Bowmanella pacifica</name>
    <dbReference type="NCBI Taxonomy" id="502051"/>
    <lineage>
        <taxon>Bacteria</taxon>
        <taxon>Pseudomonadati</taxon>
        <taxon>Pseudomonadota</taxon>
        <taxon>Gammaproteobacteria</taxon>
        <taxon>Alteromonadales</taxon>
        <taxon>Alteromonadaceae</taxon>
        <taxon>Bowmanella</taxon>
    </lineage>
</organism>
<dbReference type="GO" id="GO:0005543">
    <property type="term" value="F:phospholipid binding"/>
    <property type="evidence" value="ECO:0007669"/>
    <property type="project" value="TreeGrafter"/>
</dbReference>
<dbReference type="InterPro" id="IPR052336">
    <property type="entry name" value="MlaD_Phospholipid_Transporter"/>
</dbReference>
<accession>A0A917YZR7</accession>
<dbReference type="PANTHER" id="PTHR33371">
    <property type="entry name" value="INTERMEMBRANE PHOSPHOLIPID TRANSPORT SYSTEM BINDING PROTEIN MLAD-RELATED"/>
    <property type="match status" value="1"/>
</dbReference>
<feature type="domain" description="Mce/MlaD" evidence="2">
    <location>
        <begin position="39"/>
        <end position="117"/>
    </location>
</feature>
<reference evidence="3" key="2">
    <citation type="submission" date="2020-09" db="EMBL/GenBank/DDBJ databases">
        <authorList>
            <person name="Sun Q."/>
            <person name="Zhou Y."/>
        </authorList>
    </citation>
    <scope>NUCLEOTIDE SEQUENCE</scope>
    <source>
        <strain evidence="3">CGMCC 1.7086</strain>
    </source>
</reference>
<keyword evidence="1" id="KW-0472">Membrane</keyword>
<evidence type="ECO:0000256" key="1">
    <source>
        <dbReference type="SAM" id="Phobius"/>
    </source>
</evidence>
<dbReference type="Pfam" id="PF02470">
    <property type="entry name" value="MlaD"/>
    <property type="match status" value="1"/>
</dbReference>